<dbReference type="Gene3D" id="1.10.510.10">
    <property type="entry name" value="Transferase(Phosphotransferase) domain 1"/>
    <property type="match status" value="2"/>
</dbReference>
<dbReference type="Pfam" id="PF07714">
    <property type="entry name" value="PK_Tyr_Ser-Thr"/>
    <property type="match status" value="2"/>
</dbReference>
<dbReference type="OrthoDB" id="1602180at2759"/>
<dbReference type="GO" id="GO:0004672">
    <property type="term" value="F:protein kinase activity"/>
    <property type="evidence" value="ECO:0007669"/>
    <property type="project" value="InterPro"/>
</dbReference>
<evidence type="ECO:0000313" key="3">
    <source>
        <dbReference type="RefSeq" id="XP_030531914.1"/>
    </source>
</evidence>
<dbReference type="Proteomes" id="UP000827889">
    <property type="component" value="Chromosome 10"/>
</dbReference>
<accession>A0A8B8PB88</accession>
<gene>
    <name evidence="3" type="primary">LOC115741988</name>
</gene>
<dbReference type="AlphaFoldDB" id="A0A8B8PB88"/>
<evidence type="ECO:0000259" key="1">
    <source>
        <dbReference type="PROSITE" id="PS50011"/>
    </source>
</evidence>
<proteinExistence type="predicted"/>
<organism evidence="2 3">
    <name type="scientific">Rhodamnia argentea</name>
    <dbReference type="NCBI Taxonomy" id="178133"/>
    <lineage>
        <taxon>Eukaryota</taxon>
        <taxon>Viridiplantae</taxon>
        <taxon>Streptophyta</taxon>
        <taxon>Embryophyta</taxon>
        <taxon>Tracheophyta</taxon>
        <taxon>Spermatophyta</taxon>
        <taxon>Magnoliopsida</taxon>
        <taxon>eudicotyledons</taxon>
        <taxon>Gunneridae</taxon>
        <taxon>Pentapetalae</taxon>
        <taxon>rosids</taxon>
        <taxon>malvids</taxon>
        <taxon>Myrtales</taxon>
        <taxon>Myrtaceae</taxon>
        <taxon>Myrtoideae</taxon>
        <taxon>Myrteae</taxon>
        <taxon>Australasian group</taxon>
        <taxon>Rhodamnia</taxon>
    </lineage>
</organism>
<feature type="domain" description="Protein kinase" evidence="1">
    <location>
        <begin position="1"/>
        <end position="249"/>
    </location>
</feature>
<dbReference type="InterPro" id="IPR011009">
    <property type="entry name" value="Kinase-like_dom_sf"/>
</dbReference>
<dbReference type="KEGG" id="rarg:115741988"/>
<name>A0A8B8PB88_9MYRT</name>
<sequence>MGAGSAGSVYRGFLDDGREVAIEWTNVTKKGFQDRMFINEIKTLRHFHHNNLVGMLGFYAKCSECALVYEYMKNGSLFYLLHTIRTSTLMSWNTRLKAALDVARGIQYLHEFAGPQMPNFFLRMKFQTSRMMFSAPLVNYVAPEYYLRNSLTTKSDVYGYGIVLLELLSGYKALHWDEDGSRHYIVDVVVPRIVRGEIDQPMDPNMPIPTPLEMRAVTDMACLAVQCVQIEAGSRPSMTDIVDRLRSALAQCLSMLCDNMKANGSYNSSLALEEEIARKITEEQSRHPRFTWL</sequence>
<evidence type="ECO:0000313" key="2">
    <source>
        <dbReference type="Proteomes" id="UP000827889"/>
    </source>
</evidence>
<protein>
    <submittedName>
        <fullName evidence="3">Serine/threonine-protein kinase-like protein CCR4</fullName>
    </submittedName>
</protein>
<dbReference type="GeneID" id="115741988"/>
<dbReference type="PROSITE" id="PS50011">
    <property type="entry name" value="PROTEIN_KINASE_DOM"/>
    <property type="match status" value="1"/>
</dbReference>
<dbReference type="GO" id="GO:0005524">
    <property type="term" value="F:ATP binding"/>
    <property type="evidence" value="ECO:0007669"/>
    <property type="project" value="InterPro"/>
</dbReference>
<dbReference type="SUPFAM" id="SSF56112">
    <property type="entry name" value="Protein kinase-like (PK-like)"/>
    <property type="match status" value="1"/>
</dbReference>
<dbReference type="InterPro" id="IPR000719">
    <property type="entry name" value="Prot_kinase_dom"/>
</dbReference>
<keyword evidence="2" id="KW-1185">Reference proteome</keyword>
<dbReference type="RefSeq" id="XP_030531914.1">
    <property type="nucleotide sequence ID" value="XM_030676054.1"/>
</dbReference>
<dbReference type="PANTHER" id="PTHR46146">
    <property type="entry name" value="SERINE/THREONINE-PROTEIN KINASE-LIKE PROTEIN CCR4"/>
    <property type="match status" value="1"/>
</dbReference>
<reference evidence="3" key="1">
    <citation type="submission" date="2025-08" db="UniProtKB">
        <authorList>
            <consortium name="RefSeq"/>
        </authorList>
    </citation>
    <scope>IDENTIFICATION</scope>
    <source>
        <tissue evidence="3">Leaf</tissue>
    </source>
</reference>
<dbReference type="InterPro" id="IPR001245">
    <property type="entry name" value="Ser-Thr/Tyr_kinase_cat_dom"/>
</dbReference>
<dbReference type="PANTHER" id="PTHR46146:SF4">
    <property type="entry name" value="SERINE_THREONINE-PROTEIN KINASE-LIKE PROTEIN CCR4"/>
    <property type="match status" value="1"/>
</dbReference>
<dbReference type="Gene3D" id="3.30.200.20">
    <property type="entry name" value="Phosphorylase Kinase, domain 1"/>
    <property type="match status" value="1"/>
</dbReference>